<dbReference type="InterPro" id="IPR012340">
    <property type="entry name" value="NA-bd_OB-fold"/>
</dbReference>
<feature type="region of interest" description="Disordered" evidence="1">
    <location>
        <begin position="73"/>
        <end position="107"/>
    </location>
</feature>
<evidence type="ECO:0000256" key="1">
    <source>
        <dbReference type="SAM" id="MobiDB-lite"/>
    </source>
</evidence>
<evidence type="ECO:0000313" key="2">
    <source>
        <dbReference type="EMBL" id="OSY38069.1"/>
    </source>
</evidence>
<organism evidence="2 3">
    <name type="scientific">Pseudonocardia autotrophica</name>
    <name type="common">Amycolata autotrophica</name>
    <name type="synonym">Nocardia autotrophica</name>
    <dbReference type="NCBI Taxonomy" id="2074"/>
    <lineage>
        <taxon>Bacteria</taxon>
        <taxon>Bacillati</taxon>
        <taxon>Actinomycetota</taxon>
        <taxon>Actinomycetes</taxon>
        <taxon>Pseudonocardiales</taxon>
        <taxon>Pseudonocardiaceae</taxon>
        <taxon>Pseudonocardia</taxon>
    </lineage>
</organism>
<dbReference type="Gene3D" id="2.40.50.140">
    <property type="entry name" value="Nucleic acid-binding proteins"/>
    <property type="match status" value="1"/>
</dbReference>
<accession>A0A1Y2MSX2</accession>
<gene>
    <name evidence="2" type="ORF">BG845_04242</name>
</gene>
<protein>
    <recommendedName>
        <fullName evidence="4">Cold shock domain-containing protein</fullName>
    </recommendedName>
</protein>
<reference evidence="2 3" key="1">
    <citation type="submission" date="2016-09" db="EMBL/GenBank/DDBJ databases">
        <title>Pseudonocardia autotrophica DSM535, a candidate organism with high potential of specific P450 cytochromes.</title>
        <authorList>
            <person name="Grumaz C."/>
            <person name="Vainshtein Y."/>
            <person name="Kirstahler P."/>
            <person name="Sohn K."/>
        </authorList>
    </citation>
    <scope>NUCLEOTIDE SEQUENCE [LARGE SCALE GENOMIC DNA]</scope>
    <source>
        <strain evidence="2 3">DSM 535</strain>
    </source>
</reference>
<dbReference type="SUPFAM" id="SSF50249">
    <property type="entry name" value="Nucleic acid-binding proteins"/>
    <property type="match status" value="1"/>
</dbReference>
<keyword evidence="3" id="KW-1185">Reference proteome</keyword>
<evidence type="ECO:0008006" key="4">
    <source>
        <dbReference type="Google" id="ProtNLM"/>
    </source>
</evidence>
<evidence type="ECO:0000313" key="3">
    <source>
        <dbReference type="Proteomes" id="UP000194360"/>
    </source>
</evidence>
<dbReference type="EMBL" id="MIGB01000025">
    <property type="protein sequence ID" value="OSY38069.1"/>
    <property type="molecule type" value="Genomic_DNA"/>
</dbReference>
<sequence length="107" mass="11880">MSTMSTPGEVRVWHDEEGWGVIDSPATPGGCWAHYSDVAVPGLRALHRGRPVELEWEPVEQDGFGFRAVRVRPRGEEPYDRPPRASASEDGTAYRSTLTISFDEPPT</sequence>
<dbReference type="STRING" id="2074.BG845_04242"/>
<comment type="caution">
    <text evidence="2">The sequence shown here is derived from an EMBL/GenBank/DDBJ whole genome shotgun (WGS) entry which is preliminary data.</text>
</comment>
<dbReference type="Proteomes" id="UP000194360">
    <property type="component" value="Unassembled WGS sequence"/>
</dbReference>
<proteinExistence type="predicted"/>
<feature type="compositionally biased region" description="Basic and acidic residues" evidence="1">
    <location>
        <begin position="73"/>
        <end position="83"/>
    </location>
</feature>
<dbReference type="AlphaFoldDB" id="A0A1Y2MSX2"/>
<name>A0A1Y2MSX2_PSEAH</name>